<dbReference type="PANTHER" id="PTHR35092">
    <property type="entry name" value="CHLORINASE MJ1651"/>
    <property type="match status" value="1"/>
</dbReference>
<dbReference type="AlphaFoldDB" id="A0A382DUY8"/>
<keyword evidence="1" id="KW-0949">S-adenosyl-L-methionine</keyword>
<comment type="similarity">
    <text evidence="2">Belongs to the SAM hydrolase / SAM-dependent halogenase family.</text>
</comment>
<dbReference type="InterPro" id="IPR002747">
    <property type="entry name" value="SAM_OH_AdoTrfase"/>
</dbReference>
<dbReference type="InterPro" id="IPR046469">
    <property type="entry name" value="SAM_HAT_N"/>
</dbReference>
<reference evidence="5" key="1">
    <citation type="submission" date="2018-05" db="EMBL/GenBank/DDBJ databases">
        <authorList>
            <person name="Lanie J.A."/>
            <person name="Ng W.-L."/>
            <person name="Kazmierczak K.M."/>
            <person name="Andrzejewski T.M."/>
            <person name="Davidsen T.M."/>
            <person name="Wayne K.J."/>
            <person name="Tettelin H."/>
            <person name="Glass J.I."/>
            <person name="Rusch D."/>
            <person name="Podicherti R."/>
            <person name="Tsui H.-C.T."/>
            <person name="Winkler M.E."/>
        </authorList>
    </citation>
    <scope>NUCLEOTIDE SEQUENCE</scope>
</reference>
<dbReference type="PANTHER" id="PTHR35092:SF1">
    <property type="entry name" value="CHLORINASE MJ1651"/>
    <property type="match status" value="1"/>
</dbReference>
<dbReference type="Gene3D" id="3.40.50.10790">
    <property type="entry name" value="S-adenosyl-l-methionine hydroxide adenosyltransferase, N-terminal"/>
    <property type="match status" value="1"/>
</dbReference>
<dbReference type="Pfam" id="PF20257">
    <property type="entry name" value="SAM_HAT_C"/>
    <property type="match status" value="1"/>
</dbReference>
<organism evidence="5">
    <name type="scientific">marine metagenome</name>
    <dbReference type="NCBI Taxonomy" id="408172"/>
    <lineage>
        <taxon>unclassified sequences</taxon>
        <taxon>metagenomes</taxon>
        <taxon>ecological metagenomes</taxon>
    </lineage>
</organism>
<feature type="domain" description="S-adenosyl-l-methionine hydroxide adenosyltransferase C-terminal" evidence="4">
    <location>
        <begin position="69"/>
        <end position="154"/>
    </location>
</feature>
<accession>A0A382DUY8</accession>
<dbReference type="EMBL" id="UINC01041277">
    <property type="protein sequence ID" value="SVB42326.1"/>
    <property type="molecule type" value="Genomic_DNA"/>
</dbReference>
<dbReference type="Pfam" id="PF01887">
    <property type="entry name" value="SAM_HAT_N"/>
    <property type="match status" value="1"/>
</dbReference>
<feature type="domain" description="S-adenosyl-l-methionine hydroxide adenosyltransferase N-terminal" evidence="3">
    <location>
        <begin position="5"/>
        <end position="46"/>
    </location>
</feature>
<evidence type="ECO:0000256" key="1">
    <source>
        <dbReference type="ARBA" id="ARBA00022691"/>
    </source>
</evidence>
<dbReference type="SUPFAM" id="SSF102522">
    <property type="entry name" value="Bacterial fluorinating enzyme, N-terminal domain"/>
    <property type="match status" value="1"/>
</dbReference>
<evidence type="ECO:0008006" key="6">
    <source>
        <dbReference type="Google" id="ProtNLM"/>
    </source>
</evidence>
<dbReference type="SUPFAM" id="SSF101852">
    <property type="entry name" value="Bacterial fluorinating enzyme, C-terminal domain"/>
    <property type="match status" value="1"/>
</dbReference>
<sequence length="159" mass="16388">MPGARAFRITHPDLRREPVSATFHGRDVFAPAAAHLAIGFPVEDVGPEIDDPLRLASTQTVTSDSRIEGTVIHVDHFGNAISCIGAADLTALGNPSQLRVVAGSAALDGIVRTYADVEPGAAAALVGSGGLLEIVVRDGSATAEIGLQRGDTVTVEPCR</sequence>
<proteinExistence type="inferred from homology"/>
<dbReference type="Gene3D" id="2.40.30.90">
    <property type="entry name" value="Bacterial fluorinating enzyme like"/>
    <property type="match status" value="1"/>
</dbReference>
<name>A0A382DUY8_9ZZZZ</name>
<dbReference type="InterPro" id="IPR023227">
    <property type="entry name" value="SAM_OH_AdoTrfase_C_sf"/>
</dbReference>
<dbReference type="InterPro" id="IPR023228">
    <property type="entry name" value="SAM_OH_AdoTrfase_N_sf"/>
</dbReference>
<evidence type="ECO:0000256" key="2">
    <source>
        <dbReference type="ARBA" id="ARBA00024035"/>
    </source>
</evidence>
<gene>
    <name evidence="5" type="ORF">METZ01_LOCUS195180</name>
</gene>
<protein>
    <recommendedName>
        <fullName evidence="6">S-adenosyl-l-methionine hydroxide adenosyltransferase</fullName>
    </recommendedName>
</protein>
<evidence type="ECO:0000259" key="4">
    <source>
        <dbReference type="Pfam" id="PF20257"/>
    </source>
</evidence>
<dbReference type="InterPro" id="IPR046470">
    <property type="entry name" value="SAM_HAT_C"/>
</dbReference>
<evidence type="ECO:0000259" key="3">
    <source>
        <dbReference type="Pfam" id="PF01887"/>
    </source>
</evidence>
<evidence type="ECO:0000313" key="5">
    <source>
        <dbReference type="EMBL" id="SVB42326.1"/>
    </source>
</evidence>